<evidence type="ECO:0000313" key="3">
    <source>
        <dbReference type="EMBL" id="CAB0028478.1"/>
    </source>
</evidence>
<evidence type="ECO:0000256" key="2">
    <source>
        <dbReference type="SAM" id="Phobius"/>
    </source>
</evidence>
<keyword evidence="2" id="KW-0812">Transmembrane</keyword>
<evidence type="ECO:0000256" key="1">
    <source>
        <dbReference type="SAM" id="MobiDB-lite"/>
    </source>
</evidence>
<organism evidence="3 4">
    <name type="scientific">Trichogramma brassicae</name>
    <dbReference type="NCBI Taxonomy" id="86971"/>
    <lineage>
        <taxon>Eukaryota</taxon>
        <taxon>Metazoa</taxon>
        <taxon>Ecdysozoa</taxon>
        <taxon>Arthropoda</taxon>
        <taxon>Hexapoda</taxon>
        <taxon>Insecta</taxon>
        <taxon>Pterygota</taxon>
        <taxon>Neoptera</taxon>
        <taxon>Endopterygota</taxon>
        <taxon>Hymenoptera</taxon>
        <taxon>Apocrita</taxon>
        <taxon>Proctotrupomorpha</taxon>
        <taxon>Chalcidoidea</taxon>
        <taxon>Trichogrammatidae</taxon>
        <taxon>Trichogramma</taxon>
    </lineage>
</organism>
<gene>
    <name evidence="3" type="ORF">TBRA_LOCUS645</name>
</gene>
<sequence length="262" mass="29406">MRGEPETDHGVSARSMSETLCENPIGIDHEFWYMKSKCYYERRAAAAAAAAMQTNEHKRRLMRSRAQSSTTARTTTNTTTRQMRIYPNEDSHQREIEREVLKPQCPALPKERRKGNCCRQQCHRVSRVFTLVCSLATWAAVSLLSSPPFFFFYTRARKRLNAMSCFAPHPRSQVSYTSAFTSRSPQSWVERAAAGTAEACGVDSLARSGRGCLLLPPLMGKGKKRIKNPDYASTSETLNKDGGATVATISFDRGPRDKNKKL</sequence>
<feature type="transmembrane region" description="Helical" evidence="2">
    <location>
        <begin position="128"/>
        <end position="153"/>
    </location>
</feature>
<evidence type="ECO:0000313" key="4">
    <source>
        <dbReference type="Proteomes" id="UP000479190"/>
    </source>
</evidence>
<dbReference type="EMBL" id="CADCXV010000147">
    <property type="protein sequence ID" value="CAB0028478.1"/>
    <property type="molecule type" value="Genomic_DNA"/>
</dbReference>
<keyword evidence="2" id="KW-0472">Membrane</keyword>
<feature type="compositionally biased region" description="Low complexity" evidence="1">
    <location>
        <begin position="64"/>
        <end position="78"/>
    </location>
</feature>
<dbReference type="Proteomes" id="UP000479190">
    <property type="component" value="Unassembled WGS sequence"/>
</dbReference>
<reference evidence="3 4" key="1">
    <citation type="submission" date="2020-02" db="EMBL/GenBank/DDBJ databases">
        <authorList>
            <person name="Ferguson B K."/>
        </authorList>
    </citation>
    <scope>NUCLEOTIDE SEQUENCE [LARGE SCALE GENOMIC DNA]</scope>
</reference>
<protein>
    <submittedName>
        <fullName evidence="3">Uncharacterized protein</fullName>
    </submittedName>
</protein>
<dbReference type="AlphaFoldDB" id="A0A6H5HT09"/>
<name>A0A6H5HT09_9HYME</name>
<feature type="region of interest" description="Disordered" evidence="1">
    <location>
        <begin position="59"/>
        <end position="78"/>
    </location>
</feature>
<keyword evidence="4" id="KW-1185">Reference proteome</keyword>
<feature type="non-terminal residue" evidence="3">
    <location>
        <position position="262"/>
    </location>
</feature>
<proteinExistence type="predicted"/>
<accession>A0A6H5HT09</accession>
<keyword evidence="2" id="KW-1133">Transmembrane helix</keyword>